<dbReference type="Pfam" id="PF14109">
    <property type="entry name" value="GldH_lipo"/>
    <property type="match status" value="1"/>
</dbReference>
<dbReference type="InterPro" id="IPR020018">
    <property type="entry name" value="Motility-assoc_lipoprot_GldH"/>
</dbReference>
<dbReference type="PROSITE" id="PS51257">
    <property type="entry name" value="PROKAR_LIPOPROTEIN"/>
    <property type="match status" value="1"/>
</dbReference>
<accession>A0A6I6JNU2</accession>
<name>A0A6I6JNU2_9BACT</name>
<dbReference type="KEGG" id="mcos:GM418_13315"/>
<sequence>MRKIKHLFFLFGLILFILSACDKNKVFEEYKTLPEKIWNQDSLVHFSFPVADTLQHHNLYLNIRNEVSYSYSNLWLFIEIIQPDGKAVKDTFEVTLADPSGKWLGEGFSGLKTLQTVYRRNVYFPVSGEYKINIKQGMREENLKGISDIGFRVEKIQ</sequence>
<dbReference type="AlphaFoldDB" id="A0A6I6JNU2"/>
<proteinExistence type="predicted"/>
<evidence type="ECO:0000313" key="2">
    <source>
        <dbReference type="Proteomes" id="UP000428260"/>
    </source>
</evidence>
<dbReference type="NCBIfam" id="TIGR03511">
    <property type="entry name" value="GldH_lipo"/>
    <property type="match status" value="1"/>
</dbReference>
<dbReference type="EMBL" id="CP046401">
    <property type="protein sequence ID" value="QGY44605.1"/>
    <property type="molecule type" value="Genomic_DNA"/>
</dbReference>
<dbReference type="RefSeq" id="WP_158867072.1">
    <property type="nucleotide sequence ID" value="NZ_CP046401.1"/>
</dbReference>
<dbReference type="Proteomes" id="UP000428260">
    <property type="component" value="Chromosome"/>
</dbReference>
<keyword evidence="2" id="KW-1185">Reference proteome</keyword>
<gene>
    <name evidence="1" type="primary">gldH</name>
    <name evidence="1" type="ORF">GM418_13315</name>
</gene>
<evidence type="ECO:0000313" key="1">
    <source>
        <dbReference type="EMBL" id="QGY44605.1"/>
    </source>
</evidence>
<organism evidence="1 2">
    <name type="scientific">Maribellus comscasis</name>
    <dbReference type="NCBI Taxonomy" id="2681766"/>
    <lineage>
        <taxon>Bacteria</taxon>
        <taxon>Pseudomonadati</taxon>
        <taxon>Bacteroidota</taxon>
        <taxon>Bacteroidia</taxon>
        <taxon>Marinilabiliales</taxon>
        <taxon>Prolixibacteraceae</taxon>
        <taxon>Maribellus</taxon>
    </lineage>
</organism>
<protein>
    <submittedName>
        <fullName evidence="1">Gliding motility lipoprotein GldH</fullName>
    </submittedName>
</protein>
<keyword evidence="1" id="KW-0449">Lipoprotein</keyword>
<reference evidence="1 2" key="1">
    <citation type="submission" date="2019-11" db="EMBL/GenBank/DDBJ databases">
        <authorList>
            <person name="Zheng R.K."/>
            <person name="Sun C.M."/>
        </authorList>
    </citation>
    <scope>NUCLEOTIDE SEQUENCE [LARGE SCALE GENOMIC DNA]</scope>
    <source>
        <strain evidence="1 2">WC007</strain>
    </source>
</reference>